<evidence type="ECO:0000256" key="8">
    <source>
        <dbReference type="SAM" id="MobiDB-lite"/>
    </source>
</evidence>
<keyword evidence="11" id="KW-1185">Reference proteome</keyword>
<accession>K0T9C1</accession>
<dbReference type="PANTHER" id="PTHR10920:SF18">
    <property type="entry name" value="RRNA METHYLTRANSFERASE 2, MITOCHONDRIAL"/>
    <property type="match status" value="1"/>
</dbReference>
<protein>
    <recommendedName>
        <fullName evidence="6">rRNA methyltransferase 2, mitochondrial</fullName>
    </recommendedName>
</protein>
<feature type="domain" description="Ribosomal RNA methyltransferase FtsJ" evidence="9">
    <location>
        <begin position="58"/>
        <end position="301"/>
    </location>
</feature>
<evidence type="ECO:0000256" key="1">
    <source>
        <dbReference type="ARBA" id="ARBA00009258"/>
    </source>
</evidence>
<dbReference type="InterPro" id="IPR002877">
    <property type="entry name" value="RNA_MeTrfase_FtsJ_dom"/>
</dbReference>
<dbReference type="Pfam" id="PF01728">
    <property type="entry name" value="FtsJ"/>
    <property type="match status" value="1"/>
</dbReference>
<evidence type="ECO:0000256" key="5">
    <source>
        <dbReference type="ARBA" id="ARBA00022691"/>
    </source>
</evidence>
<reference evidence="10 11" key="1">
    <citation type="journal article" date="2012" name="Genome Biol.">
        <title>Genome and low-iron response of an oceanic diatom adapted to chronic iron limitation.</title>
        <authorList>
            <person name="Lommer M."/>
            <person name="Specht M."/>
            <person name="Roy A.S."/>
            <person name="Kraemer L."/>
            <person name="Andreson R."/>
            <person name="Gutowska M.A."/>
            <person name="Wolf J."/>
            <person name="Bergner S.V."/>
            <person name="Schilhabel M.B."/>
            <person name="Klostermeier U.C."/>
            <person name="Beiko R.G."/>
            <person name="Rosenstiel P."/>
            <person name="Hippler M."/>
            <person name="Laroche J."/>
        </authorList>
    </citation>
    <scope>NUCLEOTIDE SEQUENCE [LARGE SCALE GENOMIC DNA]</scope>
    <source>
        <strain evidence="10 11">CCMP1005</strain>
    </source>
</reference>
<feature type="non-terminal residue" evidence="10">
    <location>
        <position position="1"/>
    </location>
</feature>
<keyword evidence="2" id="KW-0698">rRNA processing</keyword>
<dbReference type="EMBL" id="AGNL01004326">
    <property type="protein sequence ID" value="EJK73649.1"/>
    <property type="molecule type" value="Genomic_DNA"/>
</dbReference>
<dbReference type="GO" id="GO:0008650">
    <property type="term" value="F:rRNA (uridine-2'-O-)-methyltransferase activity"/>
    <property type="evidence" value="ECO:0007669"/>
    <property type="project" value="TreeGrafter"/>
</dbReference>
<dbReference type="HAMAP" id="MF_01547">
    <property type="entry name" value="RNA_methyltr_E"/>
    <property type="match status" value="1"/>
</dbReference>
<keyword evidence="3" id="KW-0489">Methyltransferase</keyword>
<keyword evidence="4" id="KW-0808">Transferase</keyword>
<proteinExistence type="inferred from homology"/>
<evidence type="ECO:0000313" key="10">
    <source>
        <dbReference type="EMBL" id="EJK73649.1"/>
    </source>
</evidence>
<dbReference type="InterPro" id="IPR050082">
    <property type="entry name" value="RNA_methyltr_RlmE"/>
</dbReference>
<evidence type="ECO:0000313" key="11">
    <source>
        <dbReference type="Proteomes" id="UP000266841"/>
    </source>
</evidence>
<dbReference type="eggNOG" id="KOG4589">
    <property type="taxonomic scope" value="Eukaryota"/>
</dbReference>
<comment type="caution">
    <text evidence="10">The sequence shown here is derived from an EMBL/GenBank/DDBJ whole genome shotgun (WGS) entry which is preliminary data.</text>
</comment>
<dbReference type="SUPFAM" id="SSF53335">
    <property type="entry name" value="S-adenosyl-L-methionine-dependent methyltransferases"/>
    <property type="match status" value="1"/>
</dbReference>
<feature type="region of interest" description="Disordered" evidence="8">
    <location>
        <begin position="12"/>
        <end position="43"/>
    </location>
</feature>
<gene>
    <name evidence="10" type="ORF">THAOC_04714</name>
</gene>
<dbReference type="InterPro" id="IPR015507">
    <property type="entry name" value="rRNA-MeTfrase_E"/>
</dbReference>
<evidence type="ECO:0000256" key="2">
    <source>
        <dbReference type="ARBA" id="ARBA00022552"/>
    </source>
</evidence>
<dbReference type="Gene3D" id="3.40.50.150">
    <property type="entry name" value="Vaccinia Virus protein VP39"/>
    <property type="match status" value="1"/>
</dbReference>
<evidence type="ECO:0000256" key="3">
    <source>
        <dbReference type="ARBA" id="ARBA00022603"/>
    </source>
</evidence>
<keyword evidence="5 7" id="KW-0949">S-adenosyl-L-methionine</keyword>
<dbReference type="PANTHER" id="PTHR10920">
    <property type="entry name" value="RIBOSOMAL RNA METHYLTRANSFERASE"/>
    <property type="match status" value="1"/>
</dbReference>
<organism evidence="10 11">
    <name type="scientific">Thalassiosira oceanica</name>
    <name type="common">Marine diatom</name>
    <dbReference type="NCBI Taxonomy" id="159749"/>
    <lineage>
        <taxon>Eukaryota</taxon>
        <taxon>Sar</taxon>
        <taxon>Stramenopiles</taxon>
        <taxon>Ochrophyta</taxon>
        <taxon>Bacillariophyta</taxon>
        <taxon>Coscinodiscophyceae</taxon>
        <taxon>Thalassiosirophycidae</taxon>
        <taxon>Thalassiosirales</taxon>
        <taxon>Thalassiosiraceae</taxon>
        <taxon>Thalassiosira</taxon>
    </lineage>
</organism>
<evidence type="ECO:0000256" key="7">
    <source>
        <dbReference type="PIRSR" id="PIRSR005461-1"/>
    </source>
</evidence>
<feature type="compositionally biased region" description="Polar residues" evidence="8">
    <location>
        <begin position="19"/>
        <end position="28"/>
    </location>
</feature>
<dbReference type="InterPro" id="IPR029063">
    <property type="entry name" value="SAM-dependent_MTases_sf"/>
</dbReference>
<dbReference type="OMA" id="HRQTDHL"/>
<sequence length="303" mass="33887">AIDDAAATMTLIARRHGHSQGSKNSNNRPGKRGNSIRWRSRQEKDPYVIRAQEMKLPSRAYFKLEELDRIQPSLQRKYAKKKSMQRDPTSPRKRLIEPGMLVLDLGAAPGGWSLYASGRLSSKRGGGLVAVDLLSLDETLQSDKTDTLAKIQSHLDNFGFIQGDFTEKETQLRILNAFSSISETSTSHPTARKPSLIMSDMAPNFMGNQQIDAIRTMNLCEQALAFAVGPDCFDESLERNSRASGLLKTGGDFLCKFFKCGEDNERELLEAAKRSFEHIGVIKPKASRRESSEQYLLALNYLE</sequence>
<feature type="active site" description="Proton acceptor" evidence="7">
    <location>
        <position position="256"/>
    </location>
</feature>
<dbReference type="PIRSF" id="PIRSF005461">
    <property type="entry name" value="23S_rRNA_mtase"/>
    <property type="match status" value="1"/>
</dbReference>
<evidence type="ECO:0000256" key="6">
    <source>
        <dbReference type="ARBA" id="ARBA00041184"/>
    </source>
</evidence>
<name>K0T9C1_THAOC</name>
<evidence type="ECO:0000256" key="4">
    <source>
        <dbReference type="ARBA" id="ARBA00022679"/>
    </source>
</evidence>
<evidence type="ECO:0000259" key="9">
    <source>
        <dbReference type="Pfam" id="PF01728"/>
    </source>
</evidence>
<dbReference type="Proteomes" id="UP000266841">
    <property type="component" value="Unassembled WGS sequence"/>
</dbReference>
<dbReference type="AlphaFoldDB" id="K0T9C1"/>
<comment type="similarity">
    <text evidence="1">Belongs to the class I-like SAM-binding methyltransferase superfamily. RNA methyltransferase RlmE family.</text>
</comment>
<dbReference type="OrthoDB" id="1287559at2759"/>